<dbReference type="Pfam" id="PF00732">
    <property type="entry name" value="GMC_oxred_N"/>
    <property type="match status" value="1"/>
</dbReference>
<dbReference type="InterPro" id="IPR007867">
    <property type="entry name" value="GMC_OxRtase_C"/>
</dbReference>
<dbReference type="InterPro" id="IPR036188">
    <property type="entry name" value="FAD/NAD-bd_sf"/>
</dbReference>
<dbReference type="AlphaFoldDB" id="A0A840AXM6"/>
<dbReference type="PANTHER" id="PTHR42784">
    <property type="entry name" value="PYRANOSE 2-OXIDASE"/>
    <property type="match status" value="1"/>
</dbReference>
<evidence type="ECO:0000256" key="3">
    <source>
        <dbReference type="ARBA" id="ARBA00022630"/>
    </source>
</evidence>
<evidence type="ECO:0000313" key="8">
    <source>
        <dbReference type="EMBL" id="MBB3933561.1"/>
    </source>
</evidence>
<dbReference type="Pfam" id="PF05199">
    <property type="entry name" value="GMC_oxred_C"/>
    <property type="match status" value="1"/>
</dbReference>
<dbReference type="Pfam" id="PF13450">
    <property type="entry name" value="NAD_binding_8"/>
    <property type="match status" value="1"/>
</dbReference>
<gene>
    <name evidence="8" type="ORF">GGR25_004634</name>
</gene>
<keyword evidence="3" id="KW-0285">Flavoprotein</keyword>
<dbReference type="EMBL" id="JACIDS010000006">
    <property type="protein sequence ID" value="MBB3933561.1"/>
    <property type="molecule type" value="Genomic_DNA"/>
</dbReference>
<dbReference type="GO" id="GO:0016614">
    <property type="term" value="F:oxidoreductase activity, acting on CH-OH group of donors"/>
    <property type="evidence" value="ECO:0007669"/>
    <property type="project" value="InterPro"/>
</dbReference>
<feature type="domain" description="Glucose-methanol-choline oxidoreductase N-terminal" evidence="6">
    <location>
        <begin position="197"/>
        <end position="296"/>
    </location>
</feature>
<evidence type="ECO:0000256" key="1">
    <source>
        <dbReference type="ARBA" id="ARBA00001974"/>
    </source>
</evidence>
<evidence type="ECO:0000313" key="9">
    <source>
        <dbReference type="Proteomes" id="UP000553963"/>
    </source>
</evidence>
<comment type="cofactor">
    <cofactor evidence="1">
        <name>FAD</name>
        <dbReference type="ChEBI" id="CHEBI:57692"/>
    </cofactor>
</comment>
<reference evidence="8 9" key="1">
    <citation type="submission" date="2020-08" db="EMBL/GenBank/DDBJ databases">
        <title>Genomic Encyclopedia of Type Strains, Phase IV (KMG-IV): sequencing the most valuable type-strain genomes for metagenomic binning, comparative biology and taxonomic classification.</title>
        <authorList>
            <person name="Goeker M."/>
        </authorList>
    </citation>
    <scope>NUCLEOTIDE SEQUENCE [LARGE SCALE GENOMIC DNA]</scope>
    <source>
        <strain evidence="8 9">DSM 25966</strain>
    </source>
</reference>
<accession>A0A840AXM6</accession>
<dbReference type="SUPFAM" id="SSF51905">
    <property type="entry name" value="FAD/NAD(P)-binding domain"/>
    <property type="match status" value="1"/>
</dbReference>
<evidence type="ECO:0000256" key="4">
    <source>
        <dbReference type="ARBA" id="ARBA00022827"/>
    </source>
</evidence>
<keyword evidence="9" id="KW-1185">Reference proteome</keyword>
<dbReference type="InterPro" id="IPR051473">
    <property type="entry name" value="P2Ox-like"/>
</dbReference>
<proteinExistence type="inferred from homology"/>
<organism evidence="8 9">
    <name type="scientific">Kaistia hirudinis</name>
    <dbReference type="NCBI Taxonomy" id="1293440"/>
    <lineage>
        <taxon>Bacteria</taxon>
        <taxon>Pseudomonadati</taxon>
        <taxon>Pseudomonadota</taxon>
        <taxon>Alphaproteobacteria</taxon>
        <taxon>Hyphomicrobiales</taxon>
        <taxon>Kaistiaceae</taxon>
        <taxon>Kaistia</taxon>
    </lineage>
</organism>
<dbReference type="Proteomes" id="UP000553963">
    <property type="component" value="Unassembled WGS sequence"/>
</dbReference>
<evidence type="ECO:0000259" key="7">
    <source>
        <dbReference type="Pfam" id="PF05199"/>
    </source>
</evidence>
<comment type="caution">
    <text evidence="8">The sequence shown here is derived from an EMBL/GenBank/DDBJ whole genome shotgun (WGS) entry which is preliminary data.</text>
</comment>
<evidence type="ECO:0000256" key="2">
    <source>
        <dbReference type="ARBA" id="ARBA00010790"/>
    </source>
</evidence>
<dbReference type="InterPro" id="IPR000172">
    <property type="entry name" value="GMC_OxRdtase_N"/>
</dbReference>
<name>A0A840AXM6_9HYPH</name>
<comment type="similarity">
    <text evidence="2">Belongs to the GMC oxidoreductase family.</text>
</comment>
<protein>
    <submittedName>
        <fullName evidence="8">Choline dehydrogenase-like flavoprotein</fullName>
    </submittedName>
</protein>
<dbReference type="PANTHER" id="PTHR42784:SF1">
    <property type="entry name" value="PYRANOSE 2-OXIDASE"/>
    <property type="match status" value="1"/>
</dbReference>
<sequence>MTPDIVIIGSGMGGSTLAAGLVGSGAKVLILEKGQQLPDTPETRDPRAIFQRGFFRPKEVWYDAADGSTFNPGNYYYVGGNSKFYGAVLIRYRAEDFAAMEHEGGVSPAWPIAYDVIEPWYSRAEQLYRVRGALGEDPTEPYHSQPYAFPPVPDEPALAEVRARLKQQGLHPASLPLGVDHEAWLRRAKTPWDAFPDTRSGKMDAETCGLAAALKDPDITIETGADVVRLVAGAGGRIEKIVYRKDGELRELAPKLVVLSAGAVKSAALLLASKDERHPNGLANSSDVVGRYFMNHNSTAMIAVDPRFRNDAIHQKTFGFNDFYLSDGKGGRPLGNMQLLGRVSGPVMKAGAPRAPEWALSLLARHAVDFLAMNEDLPDPESRIRVDGEKVVLQWKRSNMAAHQKLIDVMKERFRAAGFPIVLTKPFDRRTPSHQCGTIRFGSDPAQAALDTDCRAFDHRNLFVVDASFLPTSAAVNPALTIAAQALRTADHIRRTELAS</sequence>
<evidence type="ECO:0000256" key="5">
    <source>
        <dbReference type="ARBA" id="ARBA00023002"/>
    </source>
</evidence>
<dbReference type="Gene3D" id="3.50.50.60">
    <property type="entry name" value="FAD/NAD(P)-binding domain"/>
    <property type="match status" value="2"/>
</dbReference>
<keyword evidence="4" id="KW-0274">FAD</keyword>
<keyword evidence="5" id="KW-0560">Oxidoreductase</keyword>
<feature type="domain" description="Glucose-methanol-choline oxidoreductase C-terminal" evidence="7">
    <location>
        <begin position="431"/>
        <end position="486"/>
    </location>
</feature>
<dbReference type="GO" id="GO:0050660">
    <property type="term" value="F:flavin adenine dinucleotide binding"/>
    <property type="evidence" value="ECO:0007669"/>
    <property type="project" value="InterPro"/>
</dbReference>
<evidence type="ECO:0000259" key="6">
    <source>
        <dbReference type="Pfam" id="PF00732"/>
    </source>
</evidence>